<dbReference type="EMBL" id="JANUEK010000009">
    <property type="protein sequence ID" value="MCS4281518.1"/>
    <property type="molecule type" value="Genomic_DNA"/>
</dbReference>
<dbReference type="Pfam" id="PF01797">
    <property type="entry name" value="Y1_Tnp"/>
    <property type="match status" value="1"/>
</dbReference>
<dbReference type="RefSeq" id="WP_259261998.1">
    <property type="nucleotide sequence ID" value="NZ_JANUEK010000009.1"/>
</dbReference>
<accession>A0AAW5PM36</accession>
<evidence type="ECO:0000259" key="2">
    <source>
        <dbReference type="SMART" id="SM01321"/>
    </source>
</evidence>
<dbReference type="InterPro" id="IPR036515">
    <property type="entry name" value="Transposase_17_sf"/>
</dbReference>
<protein>
    <submittedName>
        <fullName evidence="3">Transposase</fullName>
    </submittedName>
</protein>
<feature type="domain" description="Transposase IS200-like" evidence="2">
    <location>
        <begin position="9"/>
        <end position="124"/>
    </location>
</feature>
<dbReference type="Proteomes" id="UP001320691">
    <property type="component" value="Unassembled WGS sequence"/>
</dbReference>
<name>A0AAW5PM36_9GAMM</name>
<dbReference type="InterPro" id="IPR002686">
    <property type="entry name" value="Transposase_17"/>
</dbReference>
<sequence>MPRSARLVLPGIPLHVIQRGVNRAALFIDDEDRRHYLRLLRNACRKQAVAIHAFVLMGNHVHLLITPSTAEGLAPAMRQCGQNYVQYFNKRHVRSGTLLEGRFKSCLVDSDGYLMMVHRYIELNPVRAAMVAFPEEYRWSSVRVYLGLEHNPMLTPHPCYTLLGPTPEARANAYSEWLRASTQPDERERIMIYVAQERALGSPRFQDMVGRALQRSVVCRPAGRPVKETGDQQTIGQRPGTA</sequence>
<dbReference type="PANTHER" id="PTHR34322:SF2">
    <property type="entry name" value="TRANSPOSASE IS200-LIKE DOMAIN-CONTAINING PROTEIN"/>
    <property type="match status" value="1"/>
</dbReference>
<dbReference type="SMART" id="SM01321">
    <property type="entry name" value="Y1_Tnp"/>
    <property type="match status" value="1"/>
</dbReference>
<evidence type="ECO:0000313" key="3">
    <source>
        <dbReference type="EMBL" id="MCS4281518.1"/>
    </source>
</evidence>
<dbReference type="GO" id="GO:0004803">
    <property type="term" value="F:transposase activity"/>
    <property type="evidence" value="ECO:0007669"/>
    <property type="project" value="InterPro"/>
</dbReference>
<dbReference type="AlphaFoldDB" id="A0AAW5PM36"/>
<evidence type="ECO:0000313" key="4">
    <source>
        <dbReference type="Proteomes" id="UP001320691"/>
    </source>
</evidence>
<evidence type="ECO:0000256" key="1">
    <source>
        <dbReference type="SAM" id="MobiDB-lite"/>
    </source>
</evidence>
<proteinExistence type="predicted"/>
<reference evidence="3" key="1">
    <citation type="submission" date="2022-08" db="EMBL/GenBank/DDBJ databases">
        <title>Genomic analyses of the natural microbiome of Caenorhabditis elegans.</title>
        <authorList>
            <person name="Samuel B."/>
        </authorList>
    </citation>
    <scope>NUCLEOTIDE SEQUENCE</scope>
    <source>
        <strain evidence="3">BIGb0277</strain>
    </source>
</reference>
<comment type="caution">
    <text evidence="3">The sequence shown here is derived from an EMBL/GenBank/DDBJ whole genome shotgun (WGS) entry which is preliminary data.</text>
</comment>
<feature type="region of interest" description="Disordered" evidence="1">
    <location>
        <begin position="223"/>
        <end position="242"/>
    </location>
</feature>
<dbReference type="GO" id="GO:0006313">
    <property type="term" value="P:DNA transposition"/>
    <property type="evidence" value="ECO:0007669"/>
    <property type="project" value="InterPro"/>
</dbReference>
<dbReference type="GO" id="GO:0003677">
    <property type="term" value="F:DNA binding"/>
    <property type="evidence" value="ECO:0007669"/>
    <property type="project" value="InterPro"/>
</dbReference>
<gene>
    <name evidence="3" type="ORF">M2412_003535</name>
</gene>
<dbReference type="Gene3D" id="3.30.70.1290">
    <property type="entry name" value="Transposase IS200-like"/>
    <property type="match status" value="1"/>
</dbReference>
<organism evidence="3 4">
    <name type="scientific">Stenotrophomonas rhizophila</name>
    <dbReference type="NCBI Taxonomy" id="216778"/>
    <lineage>
        <taxon>Bacteria</taxon>
        <taxon>Pseudomonadati</taxon>
        <taxon>Pseudomonadota</taxon>
        <taxon>Gammaproteobacteria</taxon>
        <taxon>Lysobacterales</taxon>
        <taxon>Lysobacteraceae</taxon>
        <taxon>Stenotrophomonas</taxon>
    </lineage>
</organism>
<dbReference type="PANTHER" id="PTHR34322">
    <property type="entry name" value="TRANSPOSASE, Y1_TNP DOMAIN-CONTAINING"/>
    <property type="match status" value="1"/>
</dbReference>
<dbReference type="SUPFAM" id="SSF143422">
    <property type="entry name" value="Transposase IS200-like"/>
    <property type="match status" value="1"/>
</dbReference>